<evidence type="ECO:0000313" key="2">
    <source>
        <dbReference type="Proteomes" id="UP001152523"/>
    </source>
</evidence>
<dbReference type="EMBL" id="CAMAPF010000012">
    <property type="protein sequence ID" value="CAH9066422.1"/>
    <property type="molecule type" value="Genomic_DNA"/>
</dbReference>
<evidence type="ECO:0000313" key="1">
    <source>
        <dbReference type="EMBL" id="CAH9066422.1"/>
    </source>
</evidence>
<dbReference type="Proteomes" id="UP001152523">
    <property type="component" value="Unassembled WGS sequence"/>
</dbReference>
<name>A0AAV0C3J3_9ASTE</name>
<protein>
    <submittedName>
        <fullName evidence="1">Uncharacterized protein</fullName>
    </submittedName>
</protein>
<comment type="caution">
    <text evidence="1">The sequence shown here is derived from an EMBL/GenBank/DDBJ whole genome shotgun (WGS) entry which is preliminary data.</text>
</comment>
<proteinExistence type="predicted"/>
<accession>A0AAV0C3J3</accession>
<keyword evidence="2" id="KW-1185">Reference proteome</keyword>
<organism evidence="1 2">
    <name type="scientific">Cuscuta epithymum</name>
    <dbReference type="NCBI Taxonomy" id="186058"/>
    <lineage>
        <taxon>Eukaryota</taxon>
        <taxon>Viridiplantae</taxon>
        <taxon>Streptophyta</taxon>
        <taxon>Embryophyta</taxon>
        <taxon>Tracheophyta</taxon>
        <taxon>Spermatophyta</taxon>
        <taxon>Magnoliopsida</taxon>
        <taxon>eudicotyledons</taxon>
        <taxon>Gunneridae</taxon>
        <taxon>Pentapetalae</taxon>
        <taxon>asterids</taxon>
        <taxon>lamiids</taxon>
        <taxon>Solanales</taxon>
        <taxon>Convolvulaceae</taxon>
        <taxon>Cuscuteae</taxon>
        <taxon>Cuscuta</taxon>
        <taxon>Cuscuta subgen. Cuscuta</taxon>
    </lineage>
</organism>
<reference evidence="1" key="1">
    <citation type="submission" date="2022-07" db="EMBL/GenBank/DDBJ databases">
        <authorList>
            <person name="Macas J."/>
            <person name="Novak P."/>
            <person name="Neumann P."/>
        </authorList>
    </citation>
    <scope>NUCLEOTIDE SEQUENCE</scope>
</reference>
<gene>
    <name evidence="1" type="ORF">CEPIT_LOCUS2424</name>
</gene>
<sequence length="10" mass="1271">MFEQYQKIIA</sequence>